<dbReference type="SUPFAM" id="SSF47384">
    <property type="entry name" value="Homodimeric domain of signal transducing histidine kinase"/>
    <property type="match status" value="1"/>
</dbReference>
<evidence type="ECO:0000256" key="3">
    <source>
        <dbReference type="ARBA" id="ARBA00012438"/>
    </source>
</evidence>
<proteinExistence type="predicted"/>
<reference evidence="15 16" key="1">
    <citation type="submission" date="2020-08" db="EMBL/GenBank/DDBJ databases">
        <authorList>
            <person name="Liu C."/>
            <person name="Sun Q."/>
        </authorList>
    </citation>
    <scope>NUCLEOTIDE SEQUENCE [LARGE SCALE GENOMIC DNA]</scope>
    <source>
        <strain evidence="15 16">NSJ-38</strain>
    </source>
</reference>
<dbReference type="CDD" id="cd00082">
    <property type="entry name" value="HisKA"/>
    <property type="match status" value="1"/>
</dbReference>
<keyword evidence="16" id="KW-1185">Reference proteome</keyword>
<protein>
    <recommendedName>
        <fullName evidence="3">histidine kinase</fullName>
        <ecNumber evidence="3">2.7.13.3</ecNumber>
    </recommendedName>
</protein>
<evidence type="ECO:0000256" key="11">
    <source>
        <dbReference type="ARBA" id="ARBA00023012"/>
    </source>
</evidence>
<evidence type="ECO:0000256" key="10">
    <source>
        <dbReference type="ARBA" id="ARBA00022989"/>
    </source>
</evidence>
<evidence type="ECO:0000256" key="6">
    <source>
        <dbReference type="ARBA" id="ARBA00022692"/>
    </source>
</evidence>
<evidence type="ECO:0000256" key="1">
    <source>
        <dbReference type="ARBA" id="ARBA00000085"/>
    </source>
</evidence>
<organism evidence="15 16">
    <name type="scientific">Qiania dongpingensis</name>
    <dbReference type="NCBI Taxonomy" id="2763669"/>
    <lineage>
        <taxon>Bacteria</taxon>
        <taxon>Bacillati</taxon>
        <taxon>Bacillota</taxon>
        <taxon>Clostridia</taxon>
        <taxon>Lachnospirales</taxon>
        <taxon>Lachnospiraceae</taxon>
        <taxon>Qiania</taxon>
    </lineage>
</organism>
<dbReference type="SMART" id="SM00387">
    <property type="entry name" value="HATPase_c"/>
    <property type="match status" value="1"/>
</dbReference>
<evidence type="ECO:0000256" key="13">
    <source>
        <dbReference type="SAM" id="Phobius"/>
    </source>
</evidence>
<dbReference type="InterPro" id="IPR003594">
    <property type="entry name" value="HATPase_dom"/>
</dbReference>
<evidence type="ECO:0000256" key="4">
    <source>
        <dbReference type="ARBA" id="ARBA00022553"/>
    </source>
</evidence>
<evidence type="ECO:0000313" key="16">
    <source>
        <dbReference type="Proteomes" id="UP000515823"/>
    </source>
</evidence>
<feature type="transmembrane region" description="Helical" evidence="13">
    <location>
        <begin position="47"/>
        <end position="65"/>
    </location>
</feature>
<dbReference type="PROSITE" id="PS50109">
    <property type="entry name" value="HIS_KIN"/>
    <property type="match status" value="1"/>
</dbReference>
<dbReference type="InterPro" id="IPR004358">
    <property type="entry name" value="Sig_transdc_His_kin-like_C"/>
</dbReference>
<keyword evidence="11" id="KW-0902">Two-component regulatory system</keyword>
<evidence type="ECO:0000256" key="2">
    <source>
        <dbReference type="ARBA" id="ARBA00004370"/>
    </source>
</evidence>
<keyword evidence="5" id="KW-0808">Transferase</keyword>
<name>A0A7G9G827_9FIRM</name>
<feature type="transmembrane region" description="Helical" evidence="13">
    <location>
        <begin position="6"/>
        <end position="26"/>
    </location>
</feature>
<dbReference type="Pfam" id="PF00512">
    <property type="entry name" value="HisKA"/>
    <property type="match status" value="1"/>
</dbReference>
<dbReference type="PANTHER" id="PTHR45453">
    <property type="entry name" value="PHOSPHATE REGULON SENSOR PROTEIN PHOR"/>
    <property type="match status" value="1"/>
</dbReference>
<keyword evidence="12 13" id="KW-0472">Membrane</keyword>
<dbReference type="PANTHER" id="PTHR45453:SF1">
    <property type="entry name" value="PHOSPHATE REGULON SENSOR PROTEIN PHOR"/>
    <property type="match status" value="1"/>
</dbReference>
<evidence type="ECO:0000256" key="5">
    <source>
        <dbReference type="ARBA" id="ARBA00022679"/>
    </source>
</evidence>
<dbReference type="SMART" id="SM00388">
    <property type="entry name" value="HisKA"/>
    <property type="match status" value="1"/>
</dbReference>
<dbReference type="SUPFAM" id="SSF55874">
    <property type="entry name" value="ATPase domain of HSP90 chaperone/DNA topoisomerase II/histidine kinase"/>
    <property type="match status" value="1"/>
</dbReference>
<evidence type="ECO:0000256" key="7">
    <source>
        <dbReference type="ARBA" id="ARBA00022741"/>
    </source>
</evidence>
<evidence type="ECO:0000256" key="8">
    <source>
        <dbReference type="ARBA" id="ARBA00022777"/>
    </source>
</evidence>
<accession>A0A7G9G827</accession>
<evidence type="ECO:0000256" key="12">
    <source>
        <dbReference type="ARBA" id="ARBA00023136"/>
    </source>
</evidence>
<gene>
    <name evidence="15" type="ORF">H9Q78_03835</name>
</gene>
<dbReference type="InterPro" id="IPR036097">
    <property type="entry name" value="HisK_dim/P_sf"/>
</dbReference>
<keyword evidence="7" id="KW-0547">Nucleotide-binding</keyword>
<dbReference type="KEGG" id="qdo:H9Q78_03835"/>
<evidence type="ECO:0000259" key="14">
    <source>
        <dbReference type="PROSITE" id="PS50109"/>
    </source>
</evidence>
<sequence length="345" mass="40509">MIIALFSYTVLGIIGYFLAINVFSFRTWSGDELLYRVARWFDMRRELFALAYIVIGYIGIFLYYWRKPFSYFQEVADAAEVIYKQDDSMVTLSAPLKDLENQMNQIKVSVLNNERVAREAEQRKNDLVTYLAHDLKTPITSVIGYLTLLQDEPQISEEMRNRYITIAREKAERLDDLINEFFDITRFNLSHITLEKTEVHLIRMLNQLIYEFKPMLREKNLNCVLQAPDDLRIYCDPDKLQRVFDNLLRNAVNYSYEDCTIRIWVEEMPNQVKLSFINDGDQISEEKLKRIFEQFYRLDNSRSTKSGGAGLGLAIAKEIVELHGGRISAYSRENIIRFDVVLPRP</sequence>
<dbReference type="Proteomes" id="UP000515823">
    <property type="component" value="Chromosome"/>
</dbReference>
<evidence type="ECO:0000313" key="15">
    <source>
        <dbReference type="EMBL" id="QNM06959.1"/>
    </source>
</evidence>
<dbReference type="GO" id="GO:0005886">
    <property type="term" value="C:plasma membrane"/>
    <property type="evidence" value="ECO:0007669"/>
    <property type="project" value="TreeGrafter"/>
</dbReference>
<evidence type="ECO:0000256" key="9">
    <source>
        <dbReference type="ARBA" id="ARBA00022840"/>
    </source>
</evidence>
<dbReference type="FunFam" id="3.30.565.10:FF:000013">
    <property type="entry name" value="Two-component sensor histidine kinase"/>
    <property type="match status" value="1"/>
</dbReference>
<keyword evidence="10 13" id="KW-1133">Transmembrane helix</keyword>
<keyword evidence="9" id="KW-0067">ATP-binding</keyword>
<feature type="domain" description="Histidine kinase" evidence="14">
    <location>
        <begin position="130"/>
        <end position="345"/>
    </location>
</feature>
<dbReference type="AlphaFoldDB" id="A0A7G9G827"/>
<dbReference type="EMBL" id="CP060634">
    <property type="protein sequence ID" value="QNM06959.1"/>
    <property type="molecule type" value="Genomic_DNA"/>
</dbReference>
<dbReference type="GO" id="GO:0016036">
    <property type="term" value="P:cellular response to phosphate starvation"/>
    <property type="evidence" value="ECO:0007669"/>
    <property type="project" value="TreeGrafter"/>
</dbReference>
<dbReference type="Pfam" id="PF02518">
    <property type="entry name" value="HATPase_c"/>
    <property type="match status" value="1"/>
</dbReference>
<dbReference type="Gene3D" id="1.10.287.130">
    <property type="match status" value="1"/>
</dbReference>
<dbReference type="GO" id="GO:0005524">
    <property type="term" value="F:ATP binding"/>
    <property type="evidence" value="ECO:0007669"/>
    <property type="project" value="UniProtKB-KW"/>
</dbReference>
<dbReference type="InterPro" id="IPR005467">
    <property type="entry name" value="His_kinase_dom"/>
</dbReference>
<dbReference type="InterPro" id="IPR050351">
    <property type="entry name" value="BphY/WalK/GraS-like"/>
</dbReference>
<keyword evidence="6 13" id="KW-0812">Transmembrane</keyword>
<dbReference type="Gene3D" id="3.30.565.10">
    <property type="entry name" value="Histidine kinase-like ATPase, C-terminal domain"/>
    <property type="match status" value="1"/>
</dbReference>
<keyword evidence="8 15" id="KW-0418">Kinase</keyword>
<dbReference type="EC" id="2.7.13.3" evidence="3"/>
<dbReference type="GO" id="GO:0004721">
    <property type="term" value="F:phosphoprotein phosphatase activity"/>
    <property type="evidence" value="ECO:0007669"/>
    <property type="project" value="TreeGrafter"/>
</dbReference>
<dbReference type="InterPro" id="IPR003661">
    <property type="entry name" value="HisK_dim/P_dom"/>
</dbReference>
<dbReference type="GO" id="GO:0000155">
    <property type="term" value="F:phosphorelay sensor kinase activity"/>
    <property type="evidence" value="ECO:0007669"/>
    <property type="project" value="InterPro"/>
</dbReference>
<keyword evidence="4" id="KW-0597">Phosphoprotein</keyword>
<dbReference type="PRINTS" id="PR00344">
    <property type="entry name" value="BCTRLSENSOR"/>
</dbReference>
<dbReference type="InterPro" id="IPR036890">
    <property type="entry name" value="HATPase_C_sf"/>
</dbReference>
<comment type="catalytic activity">
    <reaction evidence="1">
        <text>ATP + protein L-histidine = ADP + protein N-phospho-L-histidine.</text>
        <dbReference type="EC" id="2.7.13.3"/>
    </reaction>
</comment>
<comment type="subcellular location">
    <subcellularLocation>
        <location evidence="2">Membrane</location>
    </subcellularLocation>
</comment>